<proteinExistence type="predicted"/>
<dbReference type="OrthoDB" id="6280301at2759"/>
<dbReference type="FunFam" id="3.30.70.270:FF:000023">
    <property type="entry name" value="Pol"/>
    <property type="match status" value="1"/>
</dbReference>
<organism evidence="2 3">
    <name type="scientific">Mytilus coruscus</name>
    <name type="common">Sea mussel</name>
    <dbReference type="NCBI Taxonomy" id="42192"/>
    <lineage>
        <taxon>Eukaryota</taxon>
        <taxon>Metazoa</taxon>
        <taxon>Spiralia</taxon>
        <taxon>Lophotrochozoa</taxon>
        <taxon>Mollusca</taxon>
        <taxon>Bivalvia</taxon>
        <taxon>Autobranchia</taxon>
        <taxon>Pteriomorphia</taxon>
        <taxon>Mytilida</taxon>
        <taxon>Mytiloidea</taxon>
        <taxon>Mytilidae</taxon>
        <taxon>Mytilinae</taxon>
        <taxon>Mytilus</taxon>
    </lineage>
</organism>
<evidence type="ECO:0000313" key="2">
    <source>
        <dbReference type="EMBL" id="CAC5388197.1"/>
    </source>
</evidence>
<dbReference type="InterPro" id="IPR043502">
    <property type="entry name" value="DNA/RNA_pol_sf"/>
</dbReference>
<reference evidence="2 3" key="1">
    <citation type="submission" date="2020-06" db="EMBL/GenBank/DDBJ databases">
        <authorList>
            <person name="Li R."/>
            <person name="Bekaert M."/>
        </authorList>
    </citation>
    <scope>NUCLEOTIDE SEQUENCE [LARGE SCALE GENOMIC DNA]</scope>
    <source>
        <strain evidence="3">wild</strain>
    </source>
</reference>
<dbReference type="Gene3D" id="3.30.70.270">
    <property type="match status" value="1"/>
</dbReference>
<dbReference type="InterPro" id="IPR041577">
    <property type="entry name" value="RT_RNaseH_2"/>
</dbReference>
<dbReference type="Proteomes" id="UP000507470">
    <property type="component" value="Unassembled WGS sequence"/>
</dbReference>
<dbReference type="Pfam" id="PF17919">
    <property type="entry name" value="RT_RNaseH_2"/>
    <property type="match status" value="1"/>
</dbReference>
<sequence length="234" mass="26447">MDKITFMGHIFSRNGIGPTQERVKDMLNATEPANGSEMKSFLGLVNYSARYIPNLATLSEPLRKLTKKNEAFRWGKEQQEIFEKLKLSLSEGEILGYYRLDADKTQLKTDASNVGLGAVLVQENKGISRVISYANALSRLVAINKTEFKERNVAEEFVRFCAQEGTPKALTTQEIEKESKVDTELSEVRKCLQQAKWNQSVMSAYHPVKNELSVIGHLLLRGRRIIIPKTLQLS</sequence>
<name>A0A6J8C0T6_MYTCO</name>
<dbReference type="PANTHER" id="PTHR37984">
    <property type="entry name" value="PROTEIN CBG26694"/>
    <property type="match status" value="1"/>
</dbReference>
<evidence type="ECO:0000313" key="3">
    <source>
        <dbReference type="Proteomes" id="UP000507470"/>
    </source>
</evidence>
<feature type="domain" description="Reverse transcriptase/retrotransposon-derived protein RNase H-like" evidence="1">
    <location>
        <begin position="74"/>
        <end position="135"/>
    </location>
</feature>
<dbReference type="PANTHER" id="PTHR37984:SF11">
    <property type="entry name" value="INTEGRASE CATALYTIC DOMAIN-CONTAINING PROTEIN"/>
    <property type="match status" value="1"/>
</dbReference>
<gene>
    <name evidence="2" type="ORF">MCOR_23476</name>
</gene>
<accession>A0A6J8C0T6</accession>
<evidence type="ECO:0000259" key="1">
    <source>
        <dbReference type="Pfam" id="PF17919"/>
    </source>
</evidence>
<dbReference type="InterPro" id="IPR050951">
    <property type="entry name" value="Retrovirus_Pol_polyprotein"/>
</dbReference>
<keyword evidence="3" id="KW-1185">Reference proteome</keyword>
<protein>
    <recommendedName>
        <fullName evidence="1">Reverse transcriptase/retrotransposon-derived protein RNase H-like domain-containing protein</fullName>
    </recommendedName>
</protein>
<dbReference type="SUPFAM" id="SSF56672">
    <property type="entry name" value="DNA/RNA polymerases"/>
    <property type="match status" value="1"/>
</dbReference>
<dbReference type="AlphaFoldDB" id="A0A6J8C0T6"/>
<dbReference type="InterPro" id="IPR043128">
    <property type="entry name" value="Rev_trsase/Diguanyl_cyclase"/>
</dbReference>
<dbReference type="EMBL" id="CACVKT020004142">
    <property type="protein sequence ID" value="CAC5388197.1"/>
    <property type="molecule type" value="Genomic_DNA"/>
</dbReference>